<dbReference type="AlphaFoldDB" id="A0AA95H8A8"/>
<dbReference type="SUPFAM" id="SSF117991">
    <property type="entry name" value="YbeD/HP0495-like"/>
    <property type="match status" value="1"/>
</dbReference>
<dbReference type="KEGG" id="tdu:QJT80_14810"/>
<reference evidence="3" key="1">
    <citation type="journal article" date="2023" name="Int. J. Mol. Sci.">
        <title>Metagenomics Revealed a New Genus 'Candidatus Thiocaldithrix dubininis' gen. nov., sp. nov. and a New Species 'Candidatus Thiothrix putei' sp. nov. in the Family Thiotrichaceae, Some Members of Which Have Traits of Both Na+- and H+-Motive Energetics.</title>
        <authorList>
            <person name="Ravin N.V."/>
            <person name="Muntyan M.S."/>
            <person name="Smolyakov D.D."/>
            <person name="Rudenko T.S."/>
            <person name="Beletsky A.V."/>
            <person name="Mardanov A.V."/>
            <person name="Grabovich M.Y."/>
        </authorList>
    </citation>
    <scope>NUCLEOTIDE SEQUENCE</scope>
    <source>
        <strain evidence="3">GKL-01</strain>
    </source>
</reference>
<dbReference type="HAMAP" id="MF_00659">
    <property type="entry name" value="UPF0250"/>
    <property type="match status" value="1"/>
</dbReference>
<gene>
    <name evidence="3" type="ORF">QJT80_14810</name>
</gene>
<dbReference type="Proteomes" id="UP001300672">
    <property type="component" value="Chromosome"/>
</dbReference>
<dbReference type="InterPro" id="IPR007454">
    <property type="entry name" value="UPF0250_YbeD-like"/>
</dbReference>
<dbReference type="PANTHER" id="PTHR38036:SF1">
    <property type="entry name" value="UPF0250 PROTEIN YBED"/>
    <property type="match status" value="1"/>
</dbReference>
<accession>A0AA95H8A8</accession>
<dbReference type="PANTHER" id="PTHR38036">
    <property type="entry name" value="UPF0250 PROTEIN YBED"/>
    <property type="match status" value="1"/>
</dbReference>
<dbReference type="GO" id="GO:0005829">
    <property type="term" value="C:cytosol"/>
    <property type="evidence" value="ECO:0007669"/>
    <property type="project" value="TreeGrafter"/>
</dbReference>
<reference evidence="3" key="2">
    <citation type="submission" date="2023-04" db="EMBL/GenBank/DDBJ databases">
        <authorList>
            <person name="Beletskiy A.V."/>
            <person name="Mardanov A.V."/>
            <person name="Ravin N.V."/>
        </authorList>
    </citation>
    <scope>NUCLEOTIDE SEQUENCE</scope>
    <source>
        <strain evidence="3">GKL-01</strain>
    </source>
</reference>
<evidence type="ECO:0000256" key="2">
    <source>
        <dbReference type="HAMAP-Rule" id="MF_00659"/>
    </source>
</evidence>
<protein>
    <recommendedName>
        <fullName evidence="2">UPF0250 protein QJT80_14810</fullName>
    </recommendedName>
</protein>
<comment type="similarity">
    <text evidence="1 2">Belongs to the UPF0250 family.</text>
</comment>
<dbReference type="InterPro" id="IPR027471">
    <property type="entry name" value="YbeD-like_sf"/>
</dbReference>
<dbReference type="Gene3D" id="3.30.70.260">
    <property type="match status" value="1"/>
</dbReference>
<dbReference type="EMBL" id="CP124755">
    <property type="protein sequence ID" value="WGZ90744.1"/>
    <property type="molecule type" value="Genomic_DNA"/>
</dbReference>
<evidence type="ECO:0000256" key="1">
    <source>
        <dbReference type="ARBA" id="ARBA00008460"/>
    </source>
</evidence>
<sequence length="92" mass="10308">MDRFGQQANLVLEFPCHFPIKVAGKADPDFHNQVCAIAQKHDTTFTPDNLQAKQSSTGKFQSVTLNIQATSKEQIDAIYQDLKNCELVVWAL</sequence>
<name>A0AA95H8A8_9GAMM</name>
<evidence type="ECO:0000313" key="3">
    <source>
        <dbReference type="EMBL" id="WGZ90744.1"/>
    </source>
</evidence>
<organism evidence="3">
    <name type="scientific">Candidatus Thiocaldithrix dubininis</name>
    <dbReference type="NCBI Taxonomy" id="3080823"/>
    <lineage>
        <taxon>Bacteria</taxon>
        <taxon>Pseudomonadati</taxon>
        <taxon>Pseudomonadota</taxon>
        <taxon>Gammaproteobacteria</taxon>
        <taxon>Thiotrichales</taxon>
        <taxon>Thiotrichaceae</taxon>
        <taxon>Candidatus Thiocaldithrix</taxon>
    </lineage>
</organism>
<dbReference type="Pfam" id="PF04359">
    <property type="entry name" value="DUF493"/>
    <property type="match status" value="1"/>
</dbReference>
<proteinExistence type="inferred from homology"/>